<dbReference type="GeneID" id="101236448"/>
<sequence>MNQVHFDSFLNIYHPFTKKNFHLNSTPQYGINHVKNPSPIIIEKLMPYSEEVQVSSNQKENMVSSLSSVLSSDKLAMAVQLAKIDIAKLKIMLDPCQAELMKVFTYEKNAETNELKKKREKMIKKPNPISDVKQRFSLSVHADTKSTASREQKLASKKTETRLSTLNKKESEELQLYNELISHAKTLGDVVKSLGAQPHHHSKSDSDGYEEINKKRIRAEEQIHRLSRMTYMLQKNIQQLEQNLRKVDLDINLAIANKSPENFSFVFRAAIRALRTFVSQAPLYFDTNGYLPTVYKDLGSLVHRLSILSNNHLSQKSDQDSMNIVDNLIGSLEVATTQCDSFAKPSSSNKIIFSKPKDDWLKKKAADLQLVKENYGENQCSTNIYEPSKLKSINNPLKSRLSQKLKKKKKKHFVTQSTESSRMNFAAPTVISRIREKQPVEKQTSEYYMRNKEKDNNLVKEAANKSGFVKSSLVFQEPTPSNSIESHFEATYDKRKMRKRLSIDESQNELEKSNNILRMTSKGLKDMRNELANKDLLVLNAEEEIKEKLKPLLDKAQAIADEDAKRHEDYKSSVYRRLADVASQKAMSEGERLAEYILDDLLLEAAIDLQRIDLENEAEINAAFLCDRPNLEVIEQRLHSFEKEEEEIRRHWKTMTYTSLNKNNFSLSTEPIVFTSYNKSTIYSQPEFSASSTAKSINFPRGVYENVIFHKERYEEFIQNKNTTNSNGAMILELLDVLSEEILDRLIYDVARELDENCHCFVEDVYEEEFVH</sequence>
<evidence type="ECO:0000256" key="1">
    <source>
        <dbReference type="SAM" id="Coils"/>
    </source>
</evidence>
<gene>
    <name evidence="4" type="primary">LOC101236448</name>
</gene>
<feature type="coiled-coil region" evidence="1">
    <location>
        <begin position="209"/>
        <end position="257"/>
    </location>
</feature>
<keyword evidence="1" id="KW-0175">Coiled coil</keyword>
<reference evidence="4" key="1">
    <citation type="submission" date="2025-08" db="UniProtKB">
        <authorList>
            <consortium name="RefSeq"/>
        </authorList>
    </citation>
    <scope>IDENTIFICATION</scope>
</reference>
<dbReference type="Proteomes" id="UP001652625">
    <property type="component" value="Chromosome 10"/>
</dbReference>
<dbReference type="RefSeq" id="XP_065663501.1">
    <property type="nucleotide sequence ID" value="XM_065807429.1"/>
</dbReference>
<name>A0ABM4CNT6_HYDVU</name>
<accession>A0ABM4CNT6</accession>
<evidence type="ECO:0000313" key="4">
    <source>
        <dbReference type="RefSeq" id="XP_065663501.1"/>
    </source>
</evidence>
<proteinExistence type="predicted"/>
<dbReference type="PANTHER" id="PTHR15732">
    <property type="entry name" value="PROTEIN MOONRAKER"/>
    <property type="match status" value="1"/>
</dbReference>
<dbReference type="InterPro" id="IPR031447">
    <property type="entry name" value="MNR"/>
</dbReference>
<keyword evidence="3" id="KW-1185">Reference proteome</keyword>
<feature type="region of interest" description="Disordered" evidence="2">
    <location>
        <begin position="140"/>
        <end position="160"/>
    </location>
</feature>
<organism evidence="3 4">
    <name type="scientific">Hydra vulgaris</name>
    <name type="common">Hydra</name>
    <name type="synonym">Hydra attenuata</name>
    <dbReference type="NCBI Taxonomy" id="6087"/>
    <lineage>
        <taxon>Eukaryota</taxon>
        <taxon>Metazoa</taxon>
        <taxon>Cnidaria</taxon>
        <taxon>Hydrozoa</taxon>
        <taxon>Hydroidolina</taxon>
        <taxon>Anthoathecata</taxon>
        <taxon>Aplanulata</taxon>
        <taxon>Hydridae</taxon>
        <taxon>Hydra</taxon>
    </lineage>
</organism>
<dbReference type="PANTHER" id="PTHR15732:SF4">
    <property type="entry name" value="PROTEIN MOONRAKER"/>
    <property type="match status" value="1"/>
</dbReference>
<feature type="compositionally biased region" description="Basic and acidic residues" evidence="2">
    <location>
        <begin position="142"/>
        <end position="160"/>
    </location>
</feature>
<evidence type="ECO:0000256" key="2">
    <source>
        <dbReference type="SAM" id="MobiDB-lite"/>
    </source>
</evidence>
<dbReference type="Pfam" id="PF15718">
    <property type="entry name" value="MNR"/>
    <property type="match status" value="2"/>
</dbReference>
<protein>
    <submittedName>
        <fullName evidence="4">Uncharacterized protein LOC101236448 isoform X3</fullName>
    </submittedName>
</protein>
<evidence type="ECO:0000313" key="3">
    <source>
        <dbReference type="Proteomes" id="UP001652625"/>
    </source>
</evidence>